<evidence type="ECO:0000313" key="1">
    <source>
        <dbReference type="EMBL" id="TCD64626.1"/>
    </source>
</evidence>
<dbReference type="EMBL" id="RWJN01000224">
    <property type="protein sequence ID" value="TCD64626.1"/>
    <property type="molecule type" value="Genomic_DNA"/>
</dbReference>
<sequence length="271" mass="30836">MNVDDAHESSSRRFDHKMSPPCASFSTLPIELATTIFTLACTDGGETGCSLSLVSKGFRYVCKNSGADLTTAVVRGELRLEKFLAMLRRRRIRARRVRSLFMFFSAPDDSEERGDFRYNKDFASLMKSILKSISPFHLEILTISSRSEEPEPVSSVLPVSFPYLREHTIREPLSPRSFTRSKPAANVQRLFIQHYHHLPDDLGDELTRLFPNLTHLRVDVPPLKTKTPMLFLASFTRIASWRPLTPTPLDNTSSTSRTFSIALEERLSRSR</sequence>
<gene>
    <name evidence="1" type="ORF">EIP91_003828</name>
</gene>
<organism evidence="1 2">
    <name type="scientific">Steccherinum ochraceum</name>
    <dbReference type="NCBI Taxonomy" id="92696"/>
    <lineage>
        <taxon>Eukaryota</taxon>
        <taxon>Fungi</taxon>
        <taxon>Dikarya</taxon>
        <taxon>Basidiomycota</taxon>
        <taxon>Agaricomycotina</taxon>
        <taxon>Agaricomycetes</taxon>
        <taxon>Polyporales</taxon>
        <taxon>Steccherinaceae</taxon>
        <taxon>Steccherinum</taxon>
    </lineage>
</organism>
<dbReference type="OrthoDB" id="2748701at2759"/>
<name>A0A4R0RCC0_9APHY</name>
<proteinExistence type="predicted"/>
<keyword evidence="2" id="KW-1185">Reference proteome</keyword>
<dbReference type="AlphaFoldDB" id="A0A4R0RCC0"/>
<reference evidence="1 2" key="1">
    <citation type="submission" date="2018-11" db="EMBL/GenBank/DDBJ databases">
        <title>Genome assembly of Steccherinum ochraceum LE-BIN_3174, the white-rot fungus of the Steccherinaceae family (The Residual Polyporoid clade, Polyporales, Basidiomycota).</title>
        <authorList>
            <person name="Fedorova T.V."/>
            <person name="Glazunova O.A."/>
            <person name="Landesman E.O."/>
            <person name="Moiseenko K.V."/>
            <person name="Psurtseva N.V."/>
            <person name="Savinova O.S."/>
            <person name="Shakhova N.V."/>
            <person name="Tyazhelova T.V."/>
            <person name="Vasina D.V."/>
        </authorList>
    </citation>
    <scope>NUCLEOTIDE SEQUENCE [LARGE SCALE GENOMIC DNA]</scope>
    <source>
        <strain evidence="1 2">LE-BIN_3174</strain>
    </source>
</reference>
<evidence type="ECO:0008006" key="3">
    <source>
        <dbReference type="Google" id="ProtNLM"/>
    </source>
</evidence>
<comment type="caution">
    <text evidence="1">The sequence shown here is derived from an EMBL/GenBank/DDBJ whole genome shotgun (WGS) entry which is preliminary data.</text>
</comment>
<evidence type="ECO:0000313" key="2">
    <source>
        <dbReference type="Proteomes" id="UP000292702"/>
    </source>
</evidence>
<dbReference type="Proteomes" id="UP000292702">
    <property type="component" value="Unassembled WGS sequence"/>
</dbReference>
<accession>A0A4R0RCC0</accession>
<protein>
    <recommendedName>
        <fullName evidence="3">F-box domain-containing protein</fullName>
    </recommendedName>
</protein>